<evidence type="ECO:0000256" key="14">
    <source>
        <dbReference type="ARBA" id="ARBA00037002"/>
    </source>
</evidence>
<name>A0ABT3TGV2_9GAMM</name>
<evidence type="ECO:0000256" key="18">
    <source>
        <dbReference type="ARBA" id="ARBA00043210"/>
    </source>
</evidence>
<evidence type="ECO:0000256" key="17">
    <source>
        <dbReference type="ARBA" id="ARBA00040123"/>
    </source>
</evidence>
<dbReference type="Pfam" id="PF03061">
    <property type="entry name" value="4HBT"/>
    <property type="match status" value="1"/>
</dbReference>
<evidence type="ECO:0000256" key="13">
    <source>
        <dbReference type="ARBA" id="ARBA00035852"/>
    </source>
</evidence>
<comment type="similarity">
    <text evidence="15">Belongs to the THEM4/THEM5 thioesterase family.</text>
</comment>
<evidence type="ECO:0000256" key="9">
    <source>
        <dbReference type="ARBA" id="ARBA00022946"/>
    </source>
</evidence>
<keyword evidence="6" id="KW-0053">Apoptosis</keyword>
<dbReference type="InterPro" id="IPR052365">
    <property type="entry name" value="THEM4/THEM5_acyl-CoA_thioest"/>
</dbReference>
<comment type="caution">
    <text evidence="25">The sequence shown here is derived from an EMBL/GenBank/DDBJ whole genome shotgun (WGS) entry which is preliminary data.</text>
</comment>
<comment type="catalytic activity">
    <reaction evidence="23">
        <text>tetradecanoyl-CoA + H2O = tetradecanoate + CoA + H(+)</text>
        <dbReference type="Rhea" id="RHEA:40119"/>
        <dbReference type="ChEBI" id="CHEBI:15377"/>
        <dbReference type="ChEBI" id="CHEBI:15378"/>
        <dbReference type="ChEBI" id="CHEBI:30807"/>
        <dbReference type="ChEBI" id="CHEBI:57287"/>
        <dbReference type="ChEBI" id="CHEBI:57385"/>
    </reaction>
    <physiologicalReaction direction="left-to-right" evidence="23">
        <dbReference type="Rhea" id="RHEA:40120"/>
    </physiologicalReaction>
</comment>
<dbReference type="InterPro" id="IPR029069">
    <property type="entry name" value="HotDog_dom_sf"/>
</dbReference>
<evidence type="ECO:0000256" key="4">
    <source>
        <dbReference type="ARBA" id="ARBA00022475"/>
    </source>
</evidence>
<evidence type="ECO:0000313" key="25">
    <source>
        <dbReference type="EMBL" id="MCX2981548.1"/>
    </source>
</evidence>
<protein>
    <recommendedName>
        <fullName evidence="17">Acyl-coenzyme A thioesterase THEM4</fullName>
        <ecNumber evidence="16">3.1.2.2</ecNumber>
    </recommendedName>
    <alternativeName>
        <fullName evidence="18">Thioesterase superfamily member 4</fullName>
    </alternativeName>
</protein>
<evidence type="ECO:0000256" key="6">
    <source>
        <dbReference type="ARBA" id="ARBA00022703"/>
    </source>
</evidence>
<comment type="catalytic activity">
    <reaction evidence="22">
        <text>dodecanoyl-CoA + H2O = dodecanoate + CoA + H(+)</text>
        <dbReference type="Rhea" id="RHEA:30135"/>
        <dbReference type="ChEBI" id="CHEBI:15377"/>
        <dbReference type="ChEBI" id="CHEBI:15378"/>
        <dbReference type="ChEBI" id="CHEBI:18262"/>
        <dbReference type="ChEBI" id="CHEBI:57287"/>
        <dbReference type="ChEBI" id="CHEBI:57375"/>
    </reaction>
    <physiologicalReaction direction="left-to-right" evidence="22">
        <dbReference type="Rhea" id="RHEA:30136"/>
    </physiologicalReaction>
</comment>
<evidence type="ECO:0000256" key="15">
    <source>
        <dbReference type="ARBA" id="ARBA00038456"/>
    </source>
</evidence>
<dbReference type="InterPro" id="IPR006683">
    <property type="entry name" value="Thioestr_dom"/>
</dbReference>
<dbReference type="SUPFAM" id="SSF54637">
    <property type="entry name" value="Thioesterase/thiol ester dehydrase-isomerase"/>
    <property type="match status" value="1"/>
</dbReference>
<keyword evidence="8" id="KW-0276">Fatty acid metabolism</keyword>
<dbReference type="PANTHER" id="PTHR12418:SF19">
    <property type="entry name" value="ACYL-COENZYME A THIOESTERASE THEM4"/>
    <property type="match status" value="1"/>
</dbReference>
<evidence type="ECO:0000259" key="24">
    <source>
        <dbReference type="Pfam" id="PF03061"/>
    </source>
</evidence>
<evidence type="ECO:0000256" key="5">
    <source>
        <dbReference type="ARBA" id="ARBA00022490"/>
    </source>
</evidence>
<evidence type="ECO:0000256" key="7">
    <source>
        <dbReference type="ARBA" id="ARBA00022801"/>
    </source>
</evidence>
<reference evidence="25" key="1">
    <citation type="submission" date="2019-02" db="EMBL/GenBank/DDBJ databases">
        <authorList>
            <person name="Li S.-H."/>
        </authorList>
    </citation>
    <scope>NUCLEOTIDE SEQUENCE</scope>
    <source>
        <strain evidence="25">IMCC14734</strain>
    </source>
</reference>
<sequence length="227" mass="25036">MSTPLFNPFESEDISPPFSEHWQAKRRLAKSLRDLTEVLLTSTPDVDEMNDIAERLELQARQFAKSERRYGITAFAEDGRHGGYAEVNHELNAIAGLSNPIAPGLNMWFEGDIALGKVTCGSGYQGPPGHVHGGFVAAILDQFLGMAQIMGKTPGMTGSLTVRYLRPTPLHQELSLRAELDRVEGRKTFMTATMYAGDVQTAECTALFVRPRDGMQNMHRDATVPKS</sequence>
<evidence type="ECO:0000256" key="12">
    <source>
        <dbReference type="ARBA" id="ARBA00023273"/>
    </source>
</evidence>
<evidence type="ECO:0000256" key="20">
    <source>
        <dbReference type="ARBA" id="ARBA00047734"/>
    </source>
</evidence>
<organism evidence="25 26">
    <name type="scientific">Candidatus Litorirhabdus singularis</name>
    <dbReference type="NCBI Taxonomy" id="2518993"/>
    <lineage>
        <taxon>Bacteria</taxon>
        <taxon>Pseudomonadati</taxon>
        <taxon>Pseudomonadota</taxon>
        <taxon>Gammaproteobacteria</taxon>
        <taxon>Cellvibrionales</taxon>
        <taxon>Halieaceae</taxon>
        <taxon>Candidatus Litorirhabdus</taxon>
    </lineage>
</organism>
<comment type="catalytic activity">
    <reaction evidence="21">
        <text>decanoyl-CoA + H2O = decanoate + CoA + H(+)</text>
        <dbReference type="Rhea" id="RHEA:40059"/>
        <dbReference type="ChEBI" id="CHEBI:15377"/>
        <dbReference type="ChEBI" id="CHEBI:15378"/>
        <dbReference type="ChEBI" id="CHEBI:27689"/>
        <dbReference type="ChEBI" id="CHEBI:57287"/>
        <dbReference type="ChEBI" id="CHEBI:61430"/>
    </reaction>
    <physiologicalReaction direction="left-to-right" evidence="21">
        <dbReference type="Rhea" id="RHEA:40060"/>
    </physiologicalReaction>
</comment>
<dbReference type="EC" id="3.1.2.2" evidence="16"/>
<keyword evidence="12" id="KW-0966">Cell projection</keyword>
<keyword evidence="10" id="KW-0443">Lipid metabolism</keyword>
<keyword evidence="7" id="KW-0378">Hydrolase</keyword>
<proteinExistence type="inferred from homology"/>
<evidence type="ECO:0000256" key="2">
    <source>
        <dbReference type="ARBA" id="ARBA00004496"/>
    </source>
</evidence>
<gene>
    <name evidence="25" type="ORF">EYC98_11815</name>
</gene>
<dbReference type="Proteomes" id="UP001143362">
    <property type="component" value="Unassembled WGS sequence"/>
</dbReference>
<evidence type="ECO:0000256" key="21">
    <source>
        <dbReference type="ARBA" id="ARBA00047969"/>
    </source>
</evidence>
<comment type="subcellular location">
    <subcellularLocation>
        <location evidence="3">Cell projection</location>
        <location evidence="3">Ruffle membrane</location>
    </subcellularLocation>
    <subcellularLocation>
        <location evidence="2">Cytoplasm</location>
    </subcellularLocation>
    <subcellularLocation>
        <location evidence="1">Membrane</location>
        <topology evidence="1">Peripheral membrane protein</topology>
    </subcellularLocation>
</comment>
<evidence type="ECO:0000256" key="10">
    <source>
        <dbReference type="ARBA" id="ARBA00023098"/>
    </source>
</evidence>
<keyword evidence="4" id="KW-1003">Cell membrane</keyword>
<evidence type="ECO:0000256" key="3">
    <source>
        <dbReference type="ARBA" id="ARBA00004632"/>
    </source>
</evidence>
<comment type="catalytic activity">
    <reaction evidence="20">
        <text>hexadecanoyl-CoA + H2O = hexadecanoate + CoA + H(+)</text>
        <dbReference type="Rhea" id="RHEA:16645"/>
        <dbReference type="ChEBI" id="CHEBI:7896"/>
        <dbReference type="ChEBI" id="CHEBI:15377"/>
        <dbReference type="ChEBI" id="CHEBI:15378"/>
        <dbReference type="ChEBI" id="CHEBI:57287"/>
        <dbReference type="ChEBI" id="CHEBI:57379"/>
        <dbReference type="EC" id="3.1.2.2"/>
    </reaction>
    <physiologicalReaction direction="left-to-right" evidence="20">
        <dbReference type="Rhea" id="RHEA:16646"/>
    </physiologicalReaction>
</comment>
<comment type="catalytic activity">
    <reaction evidence="13">
        <text>(5Z,8Z,11Z,14Z)-eicosatetraenoyl-CoA + H2O = (5Z,8Z,11Z,14Z)-eicosatetraenoate + CoA + H(+)</text>
        <dbReference type="Rhea" id="RHEA:40151"/>
        <dbReference type="ChEBI" id="CHEBI:15377"/>
        <dbReference type="ChEBI" id="CHEBI:15378"/>
        <dbReference type="ChEBI" id="CHEBI:32395"/>
        <dbReference type="ChEBI" id="CHEBI:57287"/>
        <dbReference type="ChEBI" id="CHEBI:57368"/>
    </reaction>
    <physiologicalReaction direction="left-to-right" evidence="13">
        <dbReference type="Rhea" id="RHEA:40152"/>
    </physiologicalReaction>
</comment>
<dbReference type="CDD" id="cd03443">
    <property type="entry name" value="PaaI_thioesterase"/>
    <property type="match status" value="1"/>
</dbReference>
<keyword evidence="11" id="KW-0472">Membrane</keyword>
<evidence type="ECO:0000256" key="11">
    <source>
        <dbReference type="ARBA" id="ARBA00023136"/>
    </source>
</evidence>
<dbReference type="PANTHER" id="PTHR12418">
    <property type="entry name" value="ACYL-COENZYME A THIOESTERASE THEM4"/>
    <property type="match status" value="1"/>
</dbReference>
<evidence type="ECO:0000256" key="16">
    <source>
        <dbReference type="ARBA" id="ARBA00038848"/>
    </source>
</evidence>
<feature type="domain" description="Thioesterase" evidence="24">
    <location>
        <begin position="129"/>
        <end position="201"/>
    </location>
</feature>
<evidence type="ECO:0000256" key="19">
    <source>
        <dbReference type="ARBA" id="ARBA00047588"/>
    </source>
</evidence>
<evidence type="ECO:0000256" key="8">
    <source>
        <dbReference type="ARBA" id="ARBA00022832"/>
    </source>
</evidence>
<accession>A0ABT3TGV2</accession>
<evidence type="ECO:0000313" key="26">
    <source>
        <dbReference type="Proteomes" id="UP001143362"/>
    </source>
</evidence>
<comment type="catalytic activity">
    <reaction evidence="19">
        <text>octanoyl-CoA + H2O = octanoate + CoA + H(+)</text>
        <dbReference type="Rhea" id="RHEA:30143"/>
        <dbReference type="ChEBI" id="CHEBI:15377"/>
        <dbReference type="ChEBI" id="CHEBI:15378"/>
        <dbReference type="ChEBI" id="CHEBI:25646"/>
        <dbReference type="ChEBI" id="CHEBI:57287"/>
        <dbReference type="ChEBI" id="CHEBI:57386"/>
    </reaction>
    <physiologicalReaction direction="left-to-right" evidence="19">
        <dbReference type="Rhea" id="RHEA:30144"/>
    </physiologicalReaction>
</comment>
<dbReference type="Gene3D" id="3.10.129.10">
    <property type="entry name" value="Hotdog Thioesterase"/>
    <property type="match status" value="1"/>
</dbReference>
<dbReference type="EMBL" id="SHNN01000002">
    <property type="protein sequence ID" value="MCX2981548.1"/>
    <property type="molecule type" value="Genomic_DNA"/>
</dbReference>
<keyword evidence="26" id="KW-1185">Reference proteome</keyword>
<keyword evidence="9" id="KW-0809">Transit peptide</keyword>
<keyword evidence="5" id="KW-0963">Cytoplasm</keyword>
<evidence type="ECO:0000256" key="22">
    <source>
        <dbReference type="ARBA" id="ARBA00048074"/>
    </source>
</evidence>
<comment type="catalytic activity">
    <reaction evidence="14">
        <text>(9Z)-octadecenoyl-CoA + H2O = (9Z)-octadecenoate + CoA + H(+)</text>
        <dbReference type="Rhea" id="RHEA:40139"/>
        <dbReference type="ChEBI" id="CHEBI:15377"/>
        <dbReference type="ChEBI" id="CHEBI:15378"/>
        <dbReference type="ChEBI" id="CHEBI:30823"/>
        <dbReference type="ChEBI" id="CHEBI:57287"/>
        <dbReference type="ChEBI" id="CHEBI:57387"/>
    </reaction>
    <physiologicalReaction direction="left-to-right" evidence="14">
        <dbReference type="Rhea" id="RHEA:40140"/>
    </physiologicalReaction>
</comment>
<evidence type="ECO:0000256" key="1">
    <source>
        <dbReference type="ARBA" id="ARBA00004170"/>
    </source>
</evidence>
<evidence type="ECO:0000256" key="23">
    <source>
        <dbReference type="ARBA" id="ARBA00048180"/>
    </source>
</evidence>